<feature type="transmembrane region" description="Helical" evidence="2">
    <location>
        <begin position="402"/>
        <end position="426"/>
    </location>
</feature>
<dbReference type="PANTHER" id="PTHR32063:SF0">
    <property type="entry name" value="SWARMING MOTILITY PROTEIN SWRC"/>
    <property type="match status" value="1"/>
</dbReference>
<feature type="transmembrane region" description="Helical" evidence="2">
    <location>
        <begin position="560"/>
        <end position="581"/>
    </location>
</feature>
<dbReference type="RefSeq" id="WP_310911806.1">
    <property type="nucleotide sequence ID" value="NZ_JAVLVT010000003.1"/>
</dbReference>
<dbReference type="Gene3D" id="3.30.70.1440">
    <property type="entry name" value="Multidrug efflux transporter AcrB pore domain"/>
    <property type="match status" value="1"/>
</dbReference>
<feature type="transmembrane region" description="Helical" evidence="2">
    <location>
        <begin position="1008"/>
        <end position="1035"/>
    </location>
</feature>
<dbReference type="Gene3D" id="1.20.1640.10">
    <property type="entry name" value="Multidrug efflux transporter AcrB transmembrane domain"/>
    <property type="match status" value="2"/>
</dbReference>
<feature type="transmembrane region" description="Helical" evidence="2">
    <location>
        <begin position="879"/>
        <end position="898"/>
    </location>
</feature>
<name>A0ABU2H4Q4_9ACTN</name>
<dbReference type="PANTHER" id="PTHR32063">
    <property type="match status" value="1"/>
</dbReference>
<dbReference type="Gene3D" id="3.30.2090.10">
    <property type="entry name" value="Multidrug efflux transporter AcrB TolC docking domain, DN and DC subdomains"/>
    <property type="match status" value="2"/>
</dbReference>
<dbReference type="InterPro" id="IPR027463">
    <property type="entry name" value="AcrB_DN_DC_subdom"/>
</dbReference>
<feature type="transmembrane region" description="Helical" evidence="2">
    <location>
        <begin position="905"/>
        <end position="925"/>
    </location>
</feature>
<dbReference type="EMBL" id="JAVLVT010000003">
    <property type="protein sequence ID" value="MDS1270280.1"/>
    <property type="molecule type" value="Genomic_DNA"/>
</dbReference>
<feature type="transmembrane region" description="Helical" evidence="2">
    <location>
        <begin position="479"/>
        <end position="506"/>
    </location>
</feature>
<feature type="transmembrane region" description="Helical" evidence="2">
    <location>
        <begin position="931"/>
        <end position="956"/>
    </location>
</feature>
<keyword evidence="2" id="KW-0812">Transmembrane</keyword>
<feature type="compositionally biased region" description="Gly residues" evidence="1">
    <location>
        <begin position="1070"/>
        <end position="1082"/>
    </location>
</feature>
<evidence type="ECO:0000256" key="1">
    <source>
        <dbReference type="SAM" id="MobiDB-lite"/>
    </source>
</evidence>
<dbReference type="PRINTS" id="PR00702">
    <property type="entry name" value="ACRIFLAVINRP"/>
</dbReference>
<keyword evidence="2" id="KW-0472">Membrane</keyword>
<sequence>MTALSRLSLTNRLLAALITVLVIATGIIATLSIRQELMPDLEMPQAMVSVSAPGSSPEVMEQEVVVPLETAVQQVDDVEQVEATATNGMAMLFVLIDFDADADAAVDEVQQAVAAESGTLPDNAETEVMTGGNEDIPVLSLAASADEDEGTLSTNVQEHVLPELEGLPGVRDVQLFGQREELVEIDPDEDELEEHGLSTADITQALQDTATILPGGSLTEDGQRALSVDVTRELADLDDLADVHLMPATAAGPAELAGPEAAPDGGPEPVRLGEVADIDWVTEDESTLSRVNGAEAMSLIVYKDQDANTVEVAEEIRTAVPDLADDLGDDGELLVVLDTAPFIEDSIDGLVEKGLAGLVIAIALILAFLLSVRTTIVTAVSIPLSLLIAMTALWFGGYTLNIMTLAALTVAIGRVVDDSIVVLENVKRHLSYGGERMAAILAGVREVAGAITASTLTTVAVFLPVGLLGGMIGEMFRPFGITIAVALLASLLVSLTIIPVLAYWFVRSTPVPPQDQERVRREIQERERRSWMQRAYVPVLRSATVRGGGLVPTWRRWTTLAAGLLVFVVTIGLATGLRFTFLEDDDQNQLIVQQELQAATAMEVTDDRARDVEELLDGMDEVRSYETTVGGDGMGGVRENQASYFVIIDPEADIPAVRQDLEERLEGLEDAGELDVATMMGGPAGGEADLGVQVLASDGADLEEGTQRVSAMLEDVDGLGEISSDLAEEEPGIEVRPREEEAAEHGLSVADISQAASASFDGQPVGTSQIGGSERSLVLANSQTAPQSLEELREIEIPTATGTVELDEVAVVEEVERPVEIVRSDGERSVTVSAVPEGADLGAVTAEVTTELDQLELPAGVTAQLAGQADDLAEAQEDMLLAMLASIALVFLIMVATFRSLAQPLILLVSVPFAATGAIAALLVTDTAMSMPAMIGLLMLIGIVVTNAIVLIDLINQYRERGMPLQEAVIEGGRQRLRPIIMTALATVGALVPMALGLGTGSVFVAQSLALVVIGGLVTSTVLTLLILPALYMMLEEGKERRAERRARRRARRRGEPAVDGAGDPDPGDGSDGGPGDSPGDGPGEDRRGPASDRDSGSGGGQSDLEPAGH</sequence>
<reference evidence="4" key="1">
    <citation type="submission" date="2023-07" db="EMBL/GenBank/DDBJ databases">
        <title>Novel species in the genus Lipingzhangella isolated from Sambhar Salt Lake.</title>
        <authorList>
            <person name="Jiya N."/>
            <person name="Kajale S."/>
            <person name="Sharma A."/>
        </authorList>
    </citation>
    <scope>NUCLEOTIDE SEQUENCE [LARGE SCALE GENOMIC DNA]</scope>
    <source>
        <strain evidence="4">LS1_29</strain>
    </source>
</reference>
<feature type="compositionally biased region" description="Basic and acidic residues" evidence="1">
    <location>
        <begin position="1084"/>
        <end position="1096"/>
    </location>
</feature>
<feature type="region of interest" description="Disordered" evidence="1">
    <location>
        <begin position="1042"/>
        <end position="1110"/>
    </location>
</feature>
<dbReference type="InterPro" id="IPR001036">
    <property type="entry name" value="Acrflvin-R"/>
</dbReference>
<protein>
    <submittedName>
        <fullName evidence="3">Efflux RND transporter permease subunit</fullName>
    </submittedName>
</protein>
<organism evidence="3 4">
    <name type="scientific">Lipingzhangella rawalii</name>
    <dbReference type="NCBI Taxonomy" id="2055835"/>
    <lineage>
        <taxon>Bacteria</taxon>
        <taxon>Bacillati</taxon>
        <taxon>Actinomycetota</taxon>
        <taxon>Actinomycetes</taxon>
        <taxon>Streptosporangiales</taxon>
        <taxon>Nocardiopsidaceae</taxon>
        <taxon>Lipingzhangella</taxon>
    </lineage>
</organism>
<evidence type="ECO:0000256" key="2">
    <source>
        <dbReference type="SAM" id="Phobius"/>
    </source>
</evidence>
<evidence type="ECO:0000313" key="4">
    <source>
        <dbReference type="Proteomes" id="UP001250214"/>
    </source>
</evidence>
<gene>
    <name evidence="3" type="ORF">RIF23_08235</name>
</gene>
<dbReference type="SUPFAM" id="SSF82693">
    <property type="entry name" value="Multidrug efflux transporter AcrB pore domain, PN1, PN2, PC1 and PC2 subdomains"/>
    <property type="match status" value="3"/>
</dbReference>
<feature type="transmembrane region" description="Helical" evidence="2">
    <location>
        <begin position="447"/>
        <end position="473"/>
    </location>
</feature>
<feature type="transmembrane region" description="Helical" evidence="2">
    <location>
        <begin position="977"/>
        <end position="996"/>
    </location>
</feature>
<dbReference type="Gene3D" id="3.30.70.1430">
    <property type="entry name" value="Multidrug efflux transporter AcrB pore domain"/>
    <property type="match status" value="2"/>
</dbReference>
<evidence type="ECO:0000313" key="3">
    <source>
        <dbReference type="EMBL" id="MDS1270280.1"/>
    </source>
</evidence>
<dbReference type="Gene3D" id="3.30.70.1320">
    <property type="entry name" value="Multidrug efflux transporter AcrB pore domain like"/>
    <property type="match status" value="1"/>
</dbReference>
<dbReference type="Proteomes" id="UP001250214">
    <property type="component" value="Unassembled WGS sequence"/>
</dbReference>
<comment type="caution">
    <text evidence="3">The sequence shown here is derived from an EMBL/GenBank/DDBJ whole genome shotgun (WGS) entry which is preliminary data.</text>
</comment>
<dbReference type="Pfam" id="PF00873">
    <property type="entry name" value="ACR_tran"/>
    <property type="match status" value="1"/>
</dbReference>
<feature type="compositionally biased region" description="Basic residues" evidence="1">
    <location>
        <begin position="1044"/>
        <end position="1053"/>
    </location>
</feature>
<feature type="transmembrane region" description="Helical" evidence="2">
    <location>
        <begin position="354"/>
        <end position="372"/>
    </location>
</feature>
<accession>A0ABU2H4Q4</accession>
<dbReference type="SUPFAM" id="SSF82866">
    <property type="entry name" value="Multidrug efflux transporter AcrB transmembrane domain"/>
    <property type="match status" value="2"/>
</dbReference>
<proteinExistence type="predicted"/>
<feature type="transmembrane region" description="Helical" evidence="2">
    <location>
        <begin position="379"/>
        <end position="396"/>
    </location>
</feature>
<keyword evidence="2" id="KW-1133">Transmembrane helix</keyword>
<keyword evidence="4" id="KW-1185">Reference proteome</keyword>
<dbReference type="SUPFAM" id="SSF82714">
    <property type="entry name" value="Multidrug efflux transporter AcrB TolC docking domain, DN and DC subdomains"/>
    <property type="match status" value="2"/>
</dbReference>